<name>A0A0A5GFT0_9BACI</name>
<feature type="transmembrane region" description="Helical" evidence="1">
    <location>
        <begin position="27"/>
        <end position="49"/>
    </location>
</feature>
<dbReference type="eggNOG" id="ENOG5033JJY">
    <property type="taxonomic scope" value="Bacteria"/>
</dbReference>
<dbReference type="AlphaFoldDB" id="A0A0A5GFT0"/>
<evidence type="ECO:0000313" key="3">
    <source>
        <dbReference type="Proteomes" id="UP000030528"/>
    </source>
</evidence>
<accession>A0A0A5GFT0</accession>
<sequence>MVLAIMLFAVTLLCLWAVVREVKRKNLFAVAFSFVCALVFGFFSIATIVKELKDMI</sequence>
<keyword evidence="1" id="KW-0812">Transmembrane</keyword>
<dbReference type="InterPro" id="IPR024490">
    <property type="entry name" value="DUF2759"/>
</dbReference>
<dbReference type="Pfam" id="PF10958">
    <property type="entry name" value="DUF2759"/>
    <property type="match status" value="1"/>
</dbReference>
<evidence type="ECO:0008006" key="4">
    <source>
        <dbReference type="Google" id="ProtNLM"/>
    </source>
</evidence>
<keyword evidence="1" id="KW-0472">Membrane</keyword>
<protein>
    <recommendedName>
        <fullName evidence="4">DUF2759 domain-containing protein</fullName>
    </recommendedName>
</protein>
<keyword evidence="1" id="KW-1133">Transmembrane helix</keyword>
<organism evidence="2 3">
    <name type="scientific">Pontibacillus halophilus JSM 076056 = DSM 19796</name>
    <dbReference type="NCBI Taxonomy" id="1385510"/>
    <lineage>
        <taxon>Bacteria</taxon>
        <taxon>Bacillati</taxon>
        <taxon>Bacillota</taxon>
        <taxon>Bacilli</taxon>
        <taxon>Bacillales</taxon>
        <taxon>Bacillaceae</taxon>
        <taxon>Pontibacillus</taxon>
    </lineage>
</organism>
<dbReference type="OrthoDB" id="2355718at2"/>
<gene>
    <name evidence="2" type="ORF">N781_05740</name>
</gene>
<dbReference type="RefSeq" id="WP_081658279.1">
    <property type="nucleotide sequence ID" value="NZ_AULI01000012.1"/>
</dbReference>
<proteinExistence type="predicted"/>
<dbReference type="Proteomes" id="UP000030528">
    <property type="component" value="Unassembled WGS sequence"/>
</dbReference>
<reference evidence="2 3" key="1">
    <citation type="submission" date="2013-08" db="EMBL/GenBank/DDBJ databases">
        <authorList>
            <person name="Huang J."/>
            <person name="Wang G."/>
        </authorList>
    </citation>
    <scope>NUCLEOTIDE SEQUENCE [LARGE SCALE GENOMIC DNA]</scope>
    <source>
        <strain evidence="2 3">JSM 076056</strain>
    </source>
</reference>
<dbReference type="EMBL" id="AVPE01000012">
    <property type="protein sequence ID" value="KGX90874.1"/>
    <property type="molecule type" value="Genomic_DNA"/>
</dbReference>
<keyword evidence="3" id="KW-1185">Reference proteome</keyword>
<evidence type="ECO:0000256" key="1">
    <source>
        <dbReference type="SAM" id="Phobius"/>
    </source>
</evidence>
<evidence type="ECO:0000313" key="2">
    <source>
        <dbReference type="EMBL" id="KGX90874.1"/>
    </source>
</evidence>
<comment type="caution">
    <text evidence="2">The sequence shown here is derived from an EMBL/GenBank/DDBJ whole genome shotgun (WGS) entry which is preliminary data.</text>
</comment>